<organism evidence="2 3">
    <name type="scientific">Roseomonas genomospecies 6</name>
    <dbReference type="NCBI Taxonomy" id="214106"/>
    <lineage>
        <taxon>Bacteria</taxon>
        <taxon>Pseudomonadati</taxon>
        <taxon>Pseudomonadota</taxon>
        <taxon>Alphaproteobacteria</taxon>
        <taxon>Acetobacterales</taxon>
        <taxon>Roseomonadaceae</taxon>
        <taxon>Roseomonas</taxon>
    </lineage>
</organism>
<dbReference type="InterPro" id="IPR021556">
    <property type="entry name" value="DUF2950"/>
</dbReference>
<evidence type="ECO:0000313" key="2">
    <source>
        <dbReference type="EMBL" id="KAA0679320.1"/>
    </source>
</evidence>
<gene>
    <name evidence="2" type="ORF">DS843_17400</name>
</gene>
<protein>
    <submittedName>
        <fullName evidence="2">DUF2950 family protein</fullName>
    </submittedName>
</protein>
<sequence length="326" mass="35247">MRKADLFRAVSAGLLAAVLTLGGAWAQTDPAQTDLSRTDLDRRSFATPEAAAEALRTALTADDTAELLAIFGPESAEIIDGPDPASARIVRRQAAKAAAEGMILHRHGPADAPDGAELVIGRDEWPFPIPLLRTAQGWIFDTEAGADEIYARRIGADELDAIAALRAMVRAQQDYAARHKKRVYARYIQSTAGRSDGLWWDAETAKKAGQSPLSAFVEKQKAFLEGRQPGDPYRGYTFRMLTAQGPGAPGGERSFSAKDPLAEDHLEGGFAILAWPADYGQSGIMTFQAGPDGRIWQKDLGEDTEALAQTIWAFDPSDGWEPVKEP</sequence>
<dbReference type="Proteomes" id="UP000480854">
    <property type="component" value="Unassembled WGS sequence"/>
</dbReference>
<comment type="caution">
    <text evidence="2">The sequence shown here is derived from an EMBL/GenBank/DDBJ whole genome shotgun (WGS) entry which is preliminary data.</text>
</comment>
<reference evidence="2 3" key="1">
    <citation type="submission" date="2018-07" db="EMBL/GenBank/DDBJ databases">
        <title>Genome sequence of Azospirillum sp. ATCC 49961.</title>
        <authorList>
            <person name="Sant'Anna F.H."/>
            <person name="Baldani J.I."/>
            <person name="Zilli J.E."/>
            <person name="Reis V.M."/>
            <person name="Hartmann A."/>
            <person name="Cruz L."/>
            <person name="de Souza E.M."/>
            <person name="de Oliveira Pedrosa F."/>
            <person name="Passaglia L.M.P."/>
        </authorList>
    </citation>
    <scope>NUCLEOTIDE SEQUENCE [LARGE SCALE GENOMIC DNA]</scope>
    <source>
        <strain evidence="2 3">ATCC 49961</strain>
    </source>
</reference>
<name>A0A9W7NI56_9PROT</name>
<dbReference type="EMBL" id="QOKW01000013">
    <property type="protein sequence ID" value="KAA0679320.1"/>
    <property type="molecule type" value="Genomic_DNA"/>
</dbReference>
<proteinExistence type="predicted"/>
<dbReference type="Pfam" id="PF11453">
    <property type="entry name" value="DUF2950"/>
    <property type="match status" value="1"/>
</dbReference>
<evidence type="ECO:0000256" key="1">
    <source>
        <dbReference type="SAM" id="SignalP"/>
    </source>
</evidence>
<feature type="chain" id="PRO_5040955197" evidence="1">
    <location>
        <begin position="27"/>
        <end position="326"/>
    </location>
</feature>
<keyword evidence="1" id="KW-0732">Signal</keyword>
<dbReference type="AlphaFoldDB" id="A0A9W7NI56"/>
<feature type="signal peptide" evidence="1">
    <location>
        <begin position="1"/>
        <end position="26"/>
    </location>
</feature>
<dbReference type="OrthoDB" id="108782at2"/>
<keyword evidence="3" id="KW-1185">Reference proteome</keyword>
<evidence type="ECO:0000313" key="3">
    <source>
        <dbReference type="Proteomes" id="UP000480854"/>
    </source>
</evidence>
<dbReference type="RefSeq" id="WP_149470140.1">
    <property type="nucleotide sequence ID" value="NZ_QOKW01000013.1"/>
</dbReference>
<accession>A0A9W7NI56</accession>